<evidence type="ECO:0000313" key="2">
    <source>
        <dbReference type="EMBL" id="QBD77141.1"/>
    </source>
</evidence>
<dbReference type="Pfam" id="PF07876">
    <property type="entry name" value="Dabb"/>
    <property type="match status" value="1"/>
</dbReference>
<dbReference type="SUPFAM" id="SSF54909">
    <property type="entry name" value="Dimeric alpha+beta barrel"/>
    <property type="match status" value="1"/>
</dbReference>
<gene>
    <name evidence="2" type="ORF">EPA93_14475</name>
</gene>
<dbReference type="Gene3D" id="3.30.70.100">
    <property type="match status" value="1"/>
</dbReference>
<dbReference type="EMBL" id="CP035758">
    <property type="protein sequence ID" value="QBD77141.1"/>
    <property type="molecule type" value="Genomic_DNA"/>
</dbReference>
<keyword evidence="3" id="KW-1185">Reference proteome</keyword>
<evidence type="ECO:0000259" key="1">
    <source>
        <dbReference type="PROSITE" id="PS51502"/>
    </source>
</evidence>
<dbReference type="AlphaFoldDB" id="A0A4V0YYR5"/>
<dbReference type="InterPro" id="IPR013097">
    <property type="entry name" value="Dabb"/>
</dbReference>
<organism evidence="2 3">
    <name type="scientific">Ktedonosporobacter rubrisoli</name>
    <dbReference type="NCBI Taxonomy" id="2509675"/>
    <lineage>
        <taxon>Bacteria</taxon>
        <taxon>Bacillati</taxon>
        <taxon>Chloroflexota</taxon>
        <taxon>Ktedonobacteria</taxon>
        <taxon>Ktedonobacterales</taxon>
        <taxon>Ktedonosporobacteraceae</taxon>
        <taxon>Ktedonosporobacter</taxon>
    </lineage>
</organism>
<dbReference type="Proteomes" id="UP000290365">
    <property type="component" value="Chromosome"/>
</dbReference>
<proteinExistence type="predicted"/>
<accession>A0A4V0YYR5</accession>
<dbReference type="InterPro" id="IPR011008">
    <property type="entry name" value="Dimeric_a/b-barrel"/>
</dbReference>
<dbReference type="OrthoDB" id="9808130at2"/>
<dbReference type="SMART" id="SM00886">
    <property type="entry name" value="Dabb"/>
    <property type="match status" value="1"/>
</dbReference>
<evidence type="ECO:0000313" key="3">
    <source>
        <dbReference type="Proteomes" id="UP000290365"/>
    </source>
</evidence>
<reference evidence="2 3" key="1">
    <citation type="submission" date="2019-01" db="EMBL/GenBank/DDBJ databases">
        <title>Ktedonosporobacter rubrisoli SCAWS-G2.</title>
        <authorList>
            <person name="Huang Y."/>
            <person name="Yan B."/>
        </authorList>
    </citation>
    <scope>NUCLEOTIDE SEQUENCE [LARGE SCALE GENOMIC DNA]</scope>
    <source>
        <strain evidence="2 3">SCAWS-G2</strain>
    </source>
</reference>
<name>A0A4V0YYR5_KTERU</name>
<feature type="domain" description="Stress-response A/B barrel" evidence="1">
    <location>
        <begin position="2"/>
        <end position="94"/>
    </location>
</feature>
<protein>
    <submittedName>
        <fullName evidence="2">Dabb family protein</fullName>
    </submittedName>
</protein>
<dbReference type="RefSeq" id="WP_129888204.1">
    <property type="nucleotide sequence ID" value="NZ_CP035758.1"/>
</dbReference>
<sequence>MIRHLIVFNTPEGVGREQCLSMAERARQELSRIPGVLHISFGVAVTENSRYSYTFVIDLRDESTISSYRQHPIHIAFADEHFRPLALDRITTDYEIVY</sequence>
<dbReference type="KEGG" id="kbs:EPA93_14475"/>
<dbReference type="PROSITE" id="PS51502">
    <property type="entry name" value="S_R_A_B_BARREL"/>
    <property type="match status" value="1"/>
</dbReference>